<dbReference type="CDD" id="cd06261">
    <property type="entry name" value="TM_PBP2"/>
    <property type="match status" value="1"/>
</dbReference>
<comment type="similarity">
    <text evidence="7">Belongs to the binding-protein-dependent transport system permease family.</text>
</comment>
<dbReference type="GO" id="GO:0055085">
    <property type="term" value="P:transmembrane transport"/>
    <property type="evidence" value="ECO:0007669"/>
    <property type="project" value="InterPro"/>
</dbReference>
<keyword evidence="6 7" id="KW-0472">Membrane</keyword>
<evidence type="ECO:0000256" key="4">
    <source>
        <dbReference type="ARBA" id="ARBA00022692"/>
    </source>
</evidence>
<evidence type="ECO:0000256" key="1">
    <source>
        <dbReference type="ARBA" id="ARBA00004651"/>
    </source>
</evidence>
<evidence type="ECO:0000256" key="6">
    <source>
        <dbReference type="ARBA" id="ARBA00023136"/>
    </source>
</evidence>
<dbReference type="InterPro" id="IPR000515">
    <property type="entry name" value="MetI-like"/>
</dbReference>
<dbReference type="PROSITE" id="PS50928">
    <property type="entry name" value="ABC_TM1"/>
    <property type="match status" value="1"/>
</dbReference>
<feature type="transmembrane region" description="Helical" evidence="7">
    <location>
        <begin position="12"/>
        <end position="34"/>
    </location>
</feature>
<keyword evidence="3" id="KW-1003">Cell membrane</keyword>
<dbReference type="Proteomes" id="UP000558284">
    <property type="component" value="Unassembled WGS sequence"/>
</dbReference>
<gene>
    <name evidence="9" type="ORF">H0241_18935</name>
</gene>
<dbReference type="PANTHER" id="PTHR43005">
    <property type="entry name" value="BLR7065 PROTEIN"/>
    <property type="match status" value="1"/>
</dbReference>
<evidence type="ECO:0000313" key="10">
    <source>
        <dbReference type="Proteomes" id="UP000558284"/>
    </source>
</evidence>
<dbReference type="InterPro" id="IPR035906">
    <property type="entry name" value="MetI-like_sf"/>
</dbReference>
<keyword evidence="2 7" id="KW-0813">Transport</keyword>
<keyword evidence="10" id="KW-1185">Reference proteome</keyword>
<feature type="transmembrane region" description="Helical" evidence="7">
    <location>
        <begin position="156"/>
        <end position="179"/>
    </location>
</feature>
<dbReference type="EMBL" id="JACDTY010000009">
    <property type="protein sequence ID" value="MBA1142330.1"/>
    <property type="molecule type" value="Genomic_DNA"/>
</dbReference>
<dbReference type="AlphaFoldDB" id="A0A838BAE8"/>
<name>A0A838BAE8_9HYPH</name>
<comment type="caution">
    <text evidence="9">The sequence shown here is derived from an EMBL/GenBank/DDBJ whole genome shotgun (WGS) entry which is preliminary data.</text>
</comment>
<accession>A0A838BAE8</accession>
<dbReference type="Pfam" id="PF00528">
    <property type="entry name" value="BPD_transp_1"/>
    <property type="match status" value="1"/>
</dbReference>
<protein>
    <submittedName>
        <fullName evidence="9">Sugar ABC transporter permease</fullName>
    </submittedName>
</protein>
<evidence type="ECO:0000256" key="3">
    <source>
        <dbReference type="ARBA" id="ARBA00022475"/>
    </source>
</evidence>
<dbReference type="SUPFAM" id="SSF161098">
    <property type="entry name" value="MetI-like"/>
    <property type="match status" value="1"/>
</dbReference>
<dbReference type="Gene3D" id="1.10.3720.10">
    <property type="entry name" value="MetI-like"/>
    <property type="match status" value="1"/>
</dbReference>
<evidence type="ECO:0000259" key="8">
    <source>
        <dbReference type="PROSITE" id="PS50928"/>
    </source>
</evidence>
<comment type="subcellular location">
    <subcellularLocation>
        <location evidence="1 7">Cell membrane</location>
        <topology evidence="1 7">Multi-pass membrane protein</topology>
    </subcellularLocation>
</comment>
<feature type="domain" description="ABC transmembrane type-1" evidence="8">
    <location>
        <begin position="68"/>
        <end position="279"/>
    </location>
</feature>
<organism evidence="9 10">
    <name type="scientific">Mesorhizobium neociceri</name>
    <dbReference type="NCBI Taxonomy" id="1307853"/>
    <lineage>
        <taxon>Bacteria</taxon>
        <taxon>Pseudomonadati</taxon>
        <taxon>Pseudomonadota</taxon>
        <taxon>Alphaproteobacteria</taxon>
        <taxon>Hyphomicrobiales</taxon>
        <taxon>Phyllobacteriaceae</taxon>
        <taxon>Mesorhizobium</taxon>
    </lineage>
</organism>
<evidence type="ECO:0000313" key="9">
    <source>
        <dbReference type="EMBL" id="MBA1142330.1"/>
    </source>
</evidence>
<evidence type="ECO:0000256" key="5">
    <source>
        <dbReference type="ARBA" id="ARBA00022989"/>
    </source>
</evidence>
<feature type="transmembrane region" description="Helical" evidence="7">
    <location>
        <begin position="262"/>
        <end position="282"/>
    </location>
</feature>
<dbReference type="GO" id="GO:0005886">
    <property type="term" value="C:plasma membrane"/>
    <property type="evidence" value="ECO:0007669"/>
    <property type="project" value="UniProtKB-SubCell"/>
</dbReference>
<feature type="transmembrane region" description="Helical" evidence="7">
    <location>
        <begin position="70"/>
        <end position="93"/>
    </location>
</feature>
<feature type="transmembrane region" description="Helical" evidence="7">
    <location>
        <begin position="105"/>
        <end position="126"/>
    </location>
</feature>
<evidence type="ECO:0000256" key="2">
    <source>
        <dbReference type="ARBA" id="ARBA00022448"/>
    </source>
</evidence>
<dbReference type="PANTHER" id="PTHR43005:SF1">
    <property type="entry name" value="SPERMIDINE_PUTRESCINE TRANSPORT SYSTEM PERMEASE PROTEIN"/>
    <property type="match status" value="1"/>
</dbReference>
<dbReference type="RefSeq" id="WP_181059168.1">
    <property type="nucleotide sequence ID" value="NZ_JACDTY010000009.1"/>
</dbReference>
<proteinExistence type="inferred from homology"/>
<sequence>MASRWLNERWALIAPAIAMLCAATFIPIAAVLVLSTLHYDIAFPDKISFVGLDNFKRLISDSRFLNSVGVTLMLVVIPVGLQLLCGLGLAIALKEKLIATRWMRAAFLLPSVVPPAVGGILWKLFLIPGVGGLSYLASLSGVHLQADLLGSRASALAAVILVSVWFGVPIVALLLLSSLESIPDDVYEAASIDGASWLQAQWCISIPLVLPAMGTVAVFQALEVLGIFPVIFVLTGGGPAGATEPLNYYAFLTGFTYLDFDYSAALLVVFTCTLVCACFWSIRRISAGRVGS</sequence>
<reference evidence="9 10" key="1">
    <citation type="submission" date="2020-07" db="EMBL/GenBank/DDBJ databases">
        <title>Definition of the novel symbiovar canariense within Mesorhizobium novociceri, a new species of genus Mesorhizobium nodulating Cicer canariense in the Caldera de Taburiente National Park (La Palma, Canary Islands).</title>
        <authorList>
            <person name="Leon-Barrios M."/>
            <person name="Perez-Yepez J."/>
            <person name="Flores-Felix J.D."/>
            <person name="Ramirez-Baena M.H."/>
            <person name="Pulido-Suarez L."/>
            <person name="Igual J.M."/>
            <person name="Velazquez E."/>
            <person name="Peix A."/>
        </authorList>
    </citation>
    <scope>NUCLEOTIDE SEQUENCE [LARGE SCALE GENOMIC DNA]</scope>
    <source>
        <strain evidence="9 10">CCANP35</strain>
    </source>
</reference>
<keyword evidence="5 7" id="KW-1133">Transmembrane helix</keyword>
<evidence type="ECO:0000256" key="7">
    <source>
        <dbReference type="RuleBase" id="RU363032"/>
    </source>
</evidence>
<feature type="transmembrane region" description="Helical" evidence="7">
    <location>
        <begin position="224"/>
        <end position="242"/>
    </location>
</feature>
<keyword evidence="4 7" id="KW-0812">Transmembrane</keyword>